<organism evidence="2 3">
    <name type="scientific">Metarhizium anisopliae (strain ARSEF 549)</name>
    <dbReference type="NCBI Taxonomy" id="3151832"/>
    <lineage>
        <taxon>Eukaryota</taxon>
        <taxon>Fungi</taxon>
        <taxon>Dikarya</taxon>
        <taxon>Ascomycota</taxon>
        <taxon>Pezizomycotina</taxon>
        <taxon>Sordariomycetes</taxon>
        <taxon>Hypocreomycetidae</taxon>
        <taxon>Hypocreales</taxon>
        <taxon>Clavicipitaceae</taxon>
        <taxon>Metarhizium</taxon>
    </lineage>
</organism>
<comment type="caution">
    <text evidence="2">The sequence shown here is derived from an EMBL/GenBank/DDBJ whole genome shotgun (WGS) entry which is preliminary data.</text>
</comment>
<accession>A0A0B4F9V6</accession>
<feature type="compositionally biased region" description="Polar residues" evidence="1">
    <location>
        <begin position="13"/>
        <end position="24"/>
    </location>
</feature>
<proteinExistence type="predicted"/>
<evidence type="ECO:0000313" key="2">
    <source>
        <dbReference type="EMBL" id="KID64517.1"/>
    </source>
</evidence>
<gene>
    <name evidence="2" type="ORF">MAN_06691</name>
</gene>
<keyword evidence="3" id="KW-1185">Reference proteome</keyword>
<sequence>MEFNDTVYDSDETLNVSSPTDSTGSLREFVVDDVESIDDFSQSQGTQMREEEYLEILDYIIAALGDLRLMLRDDAMERKSQRVERQVDVE</sequence>
<reference evidence="2 3" key="1">
    <citation type="journal article" date="2014" name="Proc. Natl. Acad. Sci. U.S.A.">
        <title>Trajectory and genomic determinants of fungal-pathogen speciation and host adaptation.</title>
        <authorList>
            <person name="Hu X."/>
            <person name="Xiao G."/>
            <person name="Zheng P."/>
            <person name="Shang Y."/>
            <person name="Su Y."/>
            <person name="Zhang X."/>
            <person name="Liu X."/>
            <person name="Zhan S."/>
            <person name="St Leger R.J."/>
            <person name="Wang C."/>
        </authorList>
    </citation>
    <scope>NUCLEOTIDE SEQUENCE [LARGE SCALE GENOMIC DNA]</scope>
    <source>
        <strain evidence="2 3">ARSEF 549</strain>
    </source>
</reference>
<evidence type="ECO:0000313" key="3">
    <source>
        <dbReference type="Proteomes" id="UP000031186"/>
    </source>
</evidence>
<dbReference type="Proteomes" id="UP000031186">
    <property type="component" value="Unassembled WGS sequence"/>
</dbReference>
<dbReference type="VEuPathDB" id="FungiDB:MAN_06691"/>
<feature type="region of interest" description="Disordered" evidence="1">
    <location>
        <begin position="1"/>
        <end position="24"/>
    </location>
</feature>
<dbReference type="EMBL" id="AZNF01000008">
    <property type="protein sequence ID" value="KID64517.1"/>
    <property type="molecule type" value="Genomic_DNA"/>
</dbReference>
<dbReference type="HOGENOM" id="CLU_2441322_0_0_1"/>
<evidence type="ECO:0000256" key="1">
    <source>
        <dbReference type="SAM" id="MobiDB-lite"/>
    </source>
</evidence>
<dbReference type="AlphaFoldDB" id="A0A0B4F9V6"/>
<name>A0A0B4F9V6_METAF</name>
<feature type="non-terminal residue" evidence="2">
    <location>
        <position position="1"/>
    </location>
</feature>
<protein>
    <submittedName>
        <fullName evidence="2">Uncharacterized protein</fullName>
    </submittedName>
</protein>